<keyword evidence="7" id="KW-0408">Iron</keyword>
<evidence type="ECO:0000256" key="6">
    <source>
        <dbReference type="ARBA" id="ARBA00022982"/>
    </source>
</evidence>
<feature type="non-terminal residue" evidence="8">
    <location>
        <position position="384"/>
    </location>
</feature>
<reference evidence="8" key="1">
    <citation type="submission" date="2020-11" db="EMBL/GenBank/DDBJ databases">
        <authorList>
            <person name="Tran Van P."/>
        </authorList>
    </citation>
    <scope>NUCLEOTIDE SEQUENCE</scope>
</reference>
<dbReference type="InterPro" id="IPR035923">
    <property type="entry name" value="TT1751-like_sf"/>
</dbReference>
<evidence type="ECO:0000256" key="1">
    <source>
        <dbReference type="ARBA" id="ARBA00001974"/>
    </source>
</evidence>
<dbReference type="InterPro" id="IPR036188">
    <property type="entry name" value="FAD/NAD-bd_sf"/>
</dbReference>
<dbReference type="Pfam" id="PF00301">
    <property type="entry name" value="Rubredoxin"/>
    <property type="match status" value="1"/>
</dbReference>
<dbReference type="PROSITE" id="PS00202">
    <property type="entry name" value="RUBREDOXIN"/>
    <property type="match status" value="1"/>
</dbReference>
<evidence type="ECO:0000256" key="3">
    <source>
        <dbReference type="ARBA" id="ARBA00022630"/>
    </source>
</evidence>
<dbReference type="InterPro" id="IPR050260">
    <property type="entry name" value="FAD-bd_OxRdtase"/>
</dbReference>
<evidence type="ECO:0000256" key="2">
    <source>
        <dbReference type="ARBA" id="ARBA00022448"/>
    </source>
</evidence>
<dbReference type="InterPro" id="IPR024934">
    <property type="entry name" value="Rubredoxin-like_dom"/>
</dbReference>
<dbReference type="Gene3D" id="3.30.310.70">
    <property type="entry name" value="TT1751-like domain"/>
    <property type="match status" value="1"/>
</dbReference>
<dbReference type="Gene3D" id="3.50.50.60">
    <property type="entry name" value="FAD/NAD(P)-binding domain"/>
    <property type="match status" value="2"/>
</dbReference>
<dbReference type="CDD" id="cd00730">
    <property type="entry name" value="rubredoxin"/>
    <property type="match status" value="1"/>
</dbReference>
<sequence>MKTFSVTSSVDTTVDKLKAGIEAVGLRLVTHINGQANAKLLGKDVPGDQILEIFRPDFAIRVWQACKPAAVSDITFDKYICDACGYIYDEAKGDPDGGLPPGTRFADIPEDWQCPLCGLGKSDLRPLPAPKPRTPRAERSIATKKSATCRGGNDYVVIIGAGIAGWSVAEAIRQLDAEIPLLIVTACEGLVYPKPALSMAMAQGKQAEQLIDQQAMDKADELNIELRTETRVIKIDTGKQRITTAKGGINYGKLVLALGAHQRDLPIGGDAAGQVLKVNDLATYRTLRNRLDGGPKHITLLGAGLIGSEFAEDFSSSGHQVTVVEPGDLPLERLLPMAIAQSLRNELAAKGVNFRFHATLDQLNQHEDRLQAILSNGDRLDTDV</sequence>
<dbReference type="SUPFAM" id="SSF103247">
    <property type="entry name" value="TT1751-like"/>
    <property type="match status" value="1"/>
</dbReference>
<name>A0A7R8WX88_9CRUS</name>
<dbReference type="PANTHER" id="PTHR43429">
    <property type="entry name" value="PYRIDINE NUCLEOTIDE-DISULFIDE OXIDOREDUCTASE DOMAIN-CONTAINING"/>
    <property type="match status" value="1"/>
</dbReference>
<dbReference type="PRINTS" id="PR00368">
    <property type="entry name" value="FADPNR"/>
</dbReference>
<dbReference type="OrthoDB" id="6379857at2759"/>
<dbReference type="Pfam" id="PF07992">
    <property type="entry name" value="Pyr_redox_2"/>
    <property type="match status" value="1"/>
</dbReference>
<dbReference type="AlphaFoldDB" id="A0A7R8WX88"/>
<dbReference type="SUPFAM" id="SSF51905">
    <property type="entry name" value="FAD/NAD(P)-binding domain"/>
    <property type="match status" value="1"/>
</dbReference>
<evidence type="ECO:0000256" key="7">
    <source>
        <dbReference type="ARBA" id="ARBA00023004"/>
    </source>
</evidence>
<keyword evidence="3" id="KW-0285">Flavoprotein</keyword>
<dbReference type="Gene3D" id="2.20.28.10">
    <property type="match status" value="1"/>
</dbReference>
<keyword evidence="4" id="KW-0479">Metal-binding</keyword>
<dbReference type="GO" id="GO:0005506">
    <property type="term" value="F:iron ion binding"/>
    <property type="evidence" value="ECO:0007669"/>
    <property type="project" value="InterPro"/>
</dbReference>
<comment type="cofactor">
    <cofactor evidence="1">
        <name>FAD</name>
        <dbReference type="ChEBI" id="CHEBI:57692"/>
    </cofactor>
</comment>
<gene>
    <name evidence="8" type="ORF">CTOB1V02_LOCUS14699</name>
</gene>
<dbReference type="PROSITE" id="PS50903">
    <property type="entry name" value="RUBREDOXIN_LIKE"/>
    <property type="match status" value="1"/>
</dbReference>
<dbReference type="SUPFAM" id="SSF57802">
    <property type="entry name" value="Rubredoxin-like"/>
    <property type="match status" value="1"/>
</dbReference>
<keyword evidence="5" id="KW-0274">FAD</keyword>
<keyword evidence="6" id="KW-0249">Electron transport</keyword>
<evidence type="ECO:0000256" key="4">
    <source>
        <dbReference type="ARBA" id="ARBA00022723"/>
    </source>
</evidence>
<dbReference type="FunFam" id="2.20.28.10:FF:000001">
    <property type="entry name" value="Rubredoxin"/>
    <property type="match status" value="1"/>
</dbReference>
<dbReference type="InterPro" id="IPR018527">
    <property type="entry name" value="Rubredoxin_Fe_BS"/>
</dbReference>
<evidence type="ECO:0000256" key="5">
    <source>
        <dbReference type="ARBA" id="ARBA00022827"/>
    </source>
</evidence>
<dbReference type="InterPro" id="IPR023753">
    <property type="entry name" value="FAD/NAD-binding_dom"/>
</dbReference>
<protein>
    <submittedName>
        <fullName evidence="8">Uncharacterized protein</fullName>
    </submittedName>
</protein>
<keyword evidence="2" id="KW-0813">Transport</keyword>
<dbReference type="EMBL" id="OB682727">
    <property type="protein sequence ID" value="CAD7236884.1"/>
    <property type="molecule type" value="Genomic_DNA"/>
</dbReference>
<dbReference type="PANTHER" id="PTHR43429:SF3">
    <property type="entry name" value="NITRITE REDUCTASE [NAD(P)H]"/>
    <property type="match status" value="1"/>
</dbReference>
<dbReference type="PRINTS" id="PR00163">
    <property type="entry name" value="RUBREDOXIN"/>
</dbReference>
<proteinExistence type="predicted"/>
<evidence type="ECO:0000313" key="8">
    <source>
        <dbReference type="EMBL" id="CAD7236884.1"/>
    </source>
</evidence>
<dbReference type="PRINTS" id="PR00411">
    <property type="entry name" value="PNDRDTASEI"/>
</dbReference>
<dbReference type="InterPro" id="IPR024935">
    <property type="entry name" value="Rubredoxin_dom"/>
</dbReference>
<organism evidence="8">
    <name type="scientific">Cyprideis torosa</name>
    <dbReference type="NCBI Taxonomy" id="163714"/>
    <lineage>
        <taxon>Eukaryota</taxon>
        <taxon>Metazoa</taxon>
        <taxon>Ecdysozoa</taxon>
        <taxon>Arthropoda</taxon>
        <taxon>Crustacea</taxon>
        <taxon>Oligostraca</taxon>
        <taxon>Ostracoda</taxon>
        <taxon>Podocopa</taxon>
        <taxon>Podocopida</taxon>
        <taxon>Cytherocopina</taxon>
        <taxon>Cytheroidea</taxon>
        <taxon>Cytherideidae</taxon>
        <taxon>Cyprideis</taxon>
    </lineage>
</organism>
<dbReference type="GO" id="GO:0016491">
    <property type="term" value="F:oxidoreductase activity"/>
    <property type="evidence" value="ECO:0007669"/>
    <property type="project" value="InterPro"/>
</dbReference>
<accession>A0A7R8WX88</accession>